<dbReference type="EnsemblMetazoa" id="CJA05785.1">
    <property type="protein sequence ID" value="CJA05785.1"/>
    <property type="gene ID" value="WBGene00124989"/>
</dbReference>
<name>A0A8R1HT06_CAEJA</name>
<protein>
    <submittedName>
        <fullName evidence="1">Uncharacterized protein</fullName>
    </submittedName>
</protein>
<evidence type="ECO:0000313" key="2">
    <source>
        <dbReference type="Proteomes" id="UP000005237"/>
    </source>
</evidence>
<dbReference type="Proteomes" id="UP000005237">
    <property type="component" value="Unassembled WGS sequence"/>
</dbReference>
<accession>A0A8R1HT06</accession>
<organism evidence="1 2">
    <name type="scientific">Caenorhabditis japonica</name>
    <dbReference type="NCBI Taxonomy" id="281687"/>
    <lineage>
        <taxon>Eukaryota</taxon>
        <taxon>Metazoa</taxon>
        <taxon>Ecdysozoa</taxon>
        <taxon>Nematoda</taxon>
        <taxon>Chromadorea</taxon>
        <taxon>Rhabditida</taxon>
        <taxon>Rhabditina</taxon>
        <taxon>Rhabditomorpha</taxon>
        <taxon>Rhabditoidea</taxon>
        <taxon>Rhabditidae</taxon>
        <taxon>Peloderinae</taxon>
        <taxon>Caenorhabditis</taxon>
    </lineage>
</organism>
<proteinExistence type="predicted"/>
<evidence type="ECO:0000313" key="1">
    <source>
        <dbReference type="EnsemblMetazoa" id="CJA05785.1"/>
    </source>
</evidence>
<keyword evidence="2" id="KW-1185">Reference proteome</keyword>
<reference evidence="2" key="1">
    <citation type="submission" date="2010-08" db="EMBL/GenBank/DDBJ databases">
        <authorList>
            <consortium name="Caenorhabditis japonica Sequencing Consortium"/>
            <person name="Wilson R.K."/>
        </authorList>
    </citation>
    <scope>NUCLEOTIDE SEQUENCE [LARGE SCALE GENOMIC DNA]</scope>
    <source>
        <strain evidence="2">DF5081</strain>
    </source>
</reference>
<reference evidence="1" key="2">
    <citation type="submission" date="2022-06" db="UniProtKB">
        <authorList>
            <consortium name="EnsemblMetazoa"/>
        </authorList>
    </citation>
    <scope>IDENTIFICATION</scope>
    <source>
        <strain evidence="1">DF5081</strain>
    </source>
</reference>
<sequence length="80" mass="9378">MYAPPPMMIVETDSHFTQLPVMKNSMMMKNTALGRFKTRRFKTGTFQNWDTSKLGRFKTCHFKTRTVQNFECNCASRCTN</sequence>
<dbReference type="AlphaFoldDB" id="A0A8R1HT06"/>